<dbReference type="Proteomes" id="UP000320239">
    <property type="component" value="Unassembled WGS sequence"/>
</dbReference>
<reference evidence="2 3" key="1">
    <citation type="submission" date="2019-06" db="EMBL/GenBank/DDBJ databases">
        <title>Sequencing the genomes of 1000 actinobacteria strains.</title>
        <authorList>
            <person name="Klenk H.-P."/>
        </authorList>
    </citation>
    <scope>NUCLEOTIDE SEQUENCE [LARGE SCALE GENOMIC DNA]</scope>
    <source>
        <strain evidence="2 3">DSM 43866</strain>
    </source>
</reference>
<evidence type="ECO:0000313" key="2">
    <source>
        <dbReference type="EMBL" id="TWG11584.1"/>
    </source>
</evidence>
<gene>
    <name evidence="2" type="ORF">FHX34_106314</name>
</gene>
<dbReference type="GO" id="GO:0016301">
    <property type="term" value="F:kinase activity"/>
    <property type="evidence" value="ECO:0007669"/>
    <property type="project" value="UniProtKB-KW"/>
</dbReference>
<evidence type="ECO:0000259" key="1">
    <source>
        <dbReference type="Pfam" id="PF01636"/>
    </source>
</evidence>
<keyword evidence="2" id="KW-0808">Transferase</keyword>
<keyword evidence="2" id="KW-0418">Kinase</keyword>
<protein>
    <submittedName>
        <fullName evidence="2">Ser/Thr protein kinase RdoA (MazF antagonist)</fullName>
    </submittedName>
</protein>
<dbReference type="InterPro" id="IPR011009">
    <property type="entry name" value="Kinase-like_dom_sf"/>
</dbReference>
<keyword evidence="3" id="KW-1185">Reference proteome</keyword>
<name>A0A561VJ40_ACTTI</name>
<dbReference type="AlphaFoldDB" id="A0A561VJ40"/>
<dbReference type="SUPFAM" id="SSF56112">
    <property type="entry name" value="Protein kinase-like (PK-like)"/>
    <property type="match status" value="1"/>
</dbReference>
<organism evidence="2 3">
    <name type="scientific">Actinoplanes teichomyceticus</name>
    <dbReference type="NCBI Taxonomy" id="1867"/>
    <lineage>
        <taxon>Bacteria</taxon>
        <taxon>Bacillati</taxon>
        <taxon>Actinomycetota</taxon>
        <taxon>Actinomycetes</taxon>
        <taxon>Micromonosporales</taxon>
        <taxon>Micromonosporaceae</taxon>
        <taxon>Actinoplanes</taxon>
    </lineage>
</organism>
<dbReference type="Pfam" id="PF01636">
    <property type="entry name" value="APH"/>
    <property type="match status" value="1"/>
</dbReference>
<dbReference type="InterPro" id="IPR002575">
    <property type="entry name" value="Aminoglycoside_PTrfase"/>
</dbReference>
<proteinExistence type="predicted"/>
<feature type="domain" description="Aminoglycoside phosphotransferase" evidence="1">
    <location>
        <begin position="24"/>
        <end position="229"/>
    </location>
</feature>
<dbReference type="OrthoDB" id="3806873at2"/>
<evidence type="ECO:0000313" key="3">
    <source>
        <dbReference type="Proteomes" id="UP000320239"/>
    </source>
</evidence>
<comment type="caution">
    <text evidence="2">The sequence shown here is derived from an EMBL/GenBank/DDBJ whole genome shotgun (WGS) entry which is preliminary data.</text>
</comment>
<dbReference type="Gene3D" id="3.90.1200.10">
    <property type="match status" value="1"/>
</dbReference>
<accession>A0A561VJ40</accession>
<sequence length="290" mass="31999">MADAVPDPEVCARWRLTPQALPAARAGRTWAVTRDGAGHILKRLDPADSPDWPYPLRVAAALHARGWPVPEPTDEPLVTPGGVWLLYRRLPGRPLRSSGPDSPAQQRTRGRLLARLHAELAATGITAQRGGFRSPVEVLADPALERTLRAYERIHPADGARLRACREAAAARFAALPTGDAPRSVVHGDFAPWNLLFDGDRLTGVLDFEIAHHNFQVADFALAWRGYQDEVIRGYDEVRPLSDLEWSLIVPVFHAWLFLGVAGRDPATLDLSWSLAHLQKRSGLSRIWTG</sequence>
<dbReference type="EMBL" id="VIWY01000006">
    <property type="protein sequence ID" value="TWG11584.1"/>
    <property type="molecule type" value="Genomic_DNA"/>
</dbReference>
<dbReference type="RefSeq" id="WP_122978060.1">
    <property type="nucleotide sequence ID" value="NZ_BOMX01000143.1"/>
</dbReference>